<proteinExistence type="predicted"/>
<protein>
    <recommendedName>
        <fullName evidence="2">ARB-07466-like C-terminal domain-containing protein</fullName>
    </recommendedName>
</protein>
<evidence type="ECO:0000259" key="2">
    <source>
        <dbReference type="Pfam" id="PF26571"/>
    </source>
</evidence>
<sequence>MREDPGFETRGGRCRARDRAGSILPTEARGCTARAPNHYGLPVPRKLRRVSAFFKILIALTVVCGALVAGGYYVISSVRPLEVADEPEPVDKCTFTADGDTDSLEPEQAANAATIAGVALRRDLPRQAVVIAYATVWQESKFYNIEYGDRDSVGLFQQRPSQKWGEPDQLMDPVYASGAFYDKLTEIDGYTDMPVYEAAQAVQRSADGFAYDQHEPVARQMAEAFTGASGPTVACVLPDGVGKADLDAAREEMVRVFGEDPGAIPPGGSYQTGDLGWAMAQWAVANAGKYGISSVTYQDQRWRVDAGEKGWQTVPDAAPRGEIALSSAS</sequence>
<accession>A0ABP9GIL2</accession>
<comment type="caution">
    <text evidence="3">The sequence shown here is derived from an EMBL/GenBank/DDBJ whole genome shotgun (WGS) entry which is preliminary data.</text>
</comment>
<organism evidence="3 4">
    <name type="scientific">Streptomonospora halophila</name>
    <dbReference type="NCBI Taxonomy" id="427369"/>
    <lineage>
        <taxon>Bacteria</taxon>
        <taxon>Bacillati</taxon>
        <taxon>Actinomycetota</taxon>
        <taxon>Actinomycetes</taxon>
        <taxon>Streptosporangiales</taxon>
        <taxon>Nocardiopsidaceae</taxon>
        <taxon>Streptomonospora</taxon>
    </lineage>
</organism>
<dbReference type="EMBL" id="BAABIK010000015">
    <property type="protein sequence ID" value="GAA4944349.1"/>
    <property type="molecule type" value="Genomic_DNA"/>
</dbReference>
<gene>
    <name evidence="3" type="ORF">GCM10023224_29150</name>
</gene>
<keyword evidence="1" id="KW-0472">Membrane</keyword>
<dbReference type="InterPro" id="IPR058593">
    <property type="entry name" value="ARB_07466-like_C"/>
</dbReference>
<keyword evidence="1" id="KW-0812">Transmembrane</keyword>
<evidence type="ECO:0000313" key="4">
    <source>
        <dbReference type="Proteomes" id="UP001499993"/>
    </source>
</evidence>
<evidence type="ECO:0000313" key="3">
    <source>
        <dbReference type="EMBL" id="GAA4944349.1"/>
    </source>
</evidence>
<name>A0ABP9GIL2_9ACTN</name>
<reference evidence="4" key="1">
    <citation type="journal article" date="2019" name="Int. J. Syst. Evol. Microbiol.">
        <title>The Global Catalogue of Microorganisms (GCM) 10K type strain sequencing project: providing services to taxonomists for standard genome sequencing and annotation.</title>
        <authorList>
            <consortium name="The Broad Institute Genomics Platform"/>
            <consortium name="The Broad Institute Genome Sequencing Center for Infectious Disease"/>
            <person name="Wu L."/>
            <person name="Ma J."/>
        </authorList>
    </citation>
    <scope>NUCLEOTIDE SEQUENCE [LARGE SCALE GENOMIC DNA]</scope>
    <source>
        <strain evidence="4">JCM 18123</strain>
    </source>
</reference>
<dbReference type="Pfam" id="PF26571">
    <property type="entry name" value="VldE"/>
    <property type="match status" value="1"/>
</dbReference>
<dbReference type="Proteomes" id="UP001499993">
    <property type="component" value="Unassembled WGS sequence"/>
</dbReference>
<feature type="transmembrane region" description="Helical" evidence="1">
    <location>
        <begin position="52"/>
        <end position="75"/>
    </location>
</feature>
<keyword evidence="1" id="KW-1133">Transmembrane helix</keyword>
<evidence type="ECO:0000256" key="1">
    <source>
        <dbReference type="SAM" id="Phobius"/>
    </source>
</evidence>
<keyword evidence="4" id="KW-1185">Reference proteome</keyword>
<feature type="domain" description="ARB-07466-like C-terminal" evidence="2">
    <location>
        <begin position="272"/>
        <end position="317"/>
    </location>
</feature>